<dbReference type="OrthoDB" id="1492551at2"/>
<dbReference type="AlphaFoldDB" id="A0A327X5S1"/>
<feature type="chain" id="PRO_5016265304" evidence="1">
    <location>
        <begin position="18"/>
        <end position="298"/>
    </location>
</feature>
<keyword evidence="1" id="KW-0732">Signal</keyword>
<evidence type="ECO:0000313" key="2">
    <source>
        <dbReference type="EMBL" id="RAK02440.1"/>
    </source>
</evidence>
<accession>A0A327X5S1</accession>
<proteinExistence type="predicted"/>
<feature type="signal peptide" evidence="1">
    <location>
        <begin position="1"/>
        <end position="17"/>
    </location>
</feature>
<protein>
    <submittedName>
        <fullName evidence="2">Uncharacterized protein</fullName>
    </submittedName>
</protein>
<evidence type="ECO:0000256" key="1">
    <source>
        <dbReference type="SAM" id="SignalP"/>
    </source>
</evidence>
<reference evidence="2 3" key="1">
    <citation type="submission" date="2018-06" db="EMBL/GenBank/DDBJ databases">
        <title>Genomic Encyclopedia of Archaeal and Bacterial Type Strains, Phase II (KMG-II): from individual species to whole genera.</title>
        <authorList>
            <person name="Goeker M."/>
        </authorList>
    </citation>
    <scope>NUCLEOTIDE SEQUENCE [LARGE SCALE GENOMIC DNA]</scope>
    <source>
        <strain evidence="2 3">DSM 21851</strain>
    </source>
</reference>
<organism evidence="2 3">
    <name type="scientific">Larkinella arboricola</name>
    <dbReference type="NCBI Taxonomy" id="643671"/>
    <lineage>
        <taxon>Bacteria</taxon>
        <taxon>Pseudomonadati</taxon>
        <taxon>Bacteroidota</taxon>
        <taxon>Cytophagia</taxon>
        <taxon>Cytophagales</taxon>
        <taxon>Spirosomataceae</taxon>
        <taxon>Larkinella</taxon>
    </lineage>
</organism>
<evidence type="ECO:0000313" key="3">
    <source>
        <dbReference type="Proteomes" id="UP000248790"/>
    </source>
</evidence>
<comment type="caution">
    <text evidence="2">The sequence shown here is derived from an EMBL/GenBank/DDBJ whole genome shotgun (WGS) entry which is preliminary data.</text>
</comment>
<keyword evidence="3" id="KW-1185">Reference proteome</keyword>
<name>A0A327X5S1_LARAB</name>
<sequence length="298" mass="33177">MRTLIFLLTFFALPAAAQTRLQVVTKTVEKELAYSSGQRVNLTAQKADITIKGWQKSTVLVRLKLIAKHPEREVAERELDYLKYEIQSRNNVIDLSNRFTIPQRVGSLKGNLKAVYEIWLPTRCPVSLNNSFGEVNLSDLSGETVLKLEFGKLSLVNLSGKTIVTSAYGDIEASELSGTFTIRAEKAETVLRELSGSGTIQSRYGKLTVYPTTGLTALSVQAARTEVFVYPKRMDDFQYDIEASYSTIQVPDGYRESLDANKRRFKYQPSSQKSTIAVTNSYSPVVVQPTLVGVTLAK</sequence>
<gene>
    <name evidence="2" type="ORF">LX87_00560</name>
</gene>
<dbReference type="RefSeq" id="WP_111626641.1">
    <property type="nucleotide sequence ID" value="NZ_QLMC01000001.1"/>
</dbReference>
<dbReference type="Proteomes" id="UP000248790">
    <property type="component" value="Unassembled WGS sequence"/>
</dbReference>
<dbReference type="EMBL" id="QLMC01000001">
    <property type="protein sequence ID" value="RAK02440.1"/>
    <property type="molecule type" value="Genomic_DNA"/>
</dbReference>